<reference evidence="2" key="1">
    <citation type="submission" date="2017-03" db="EMBL/GenBank/DDBJ databases">
        <title>Phytopthora megakarya and P. palmivora, two closely related causual agents of cacao black pod achieved similar genome size and gene model numbers by different mechanisms.</title>
        <authorList>
            <person name="Ali S."/>
            <person name="Shao J."/>
            <person name="Larry D.J."/>
            <person name="Kronmiller B."/>
            <person name="Shen D."/>
            <person name="Strem M.D."/>
            <person name="Melnick R.L."/>
            <person name="Guiltinan M.J."/>
            <person name="Tyler B.M."/>
            <person name="Meinhardt L.W."/>
            <person name="Bailey B.A."/>
        </authorList>
    </citation>
    <scope>NUCLEOTIDE SEQUENCE [LARGE SCALE GENOMIC DNA]</scope>
    <source>
        <strain evidence="2">zdho120</strain>
    </source>
</reference>
<dbReference type="OrthoDB" id="78153at2759"/>
<dbReference type="EMBL" id="NBNE01001970">
    <property type="protein sequence ID" value="OWZ12006.1"/>
    <property type="molecule type" value="Genomic_DNA"/>
</dbReference>
<dbReference type="AlphaFoldDB" id="A0A225W2T3"/>
<accession>A0A225W2T3</accession>
<name>A0A225W2T3_9STRA</name>
<organism evidence="1 2">
    <name type="scientific">Phytophthora megakarya</name>
    <dbReference type="NCBI Taxonomy" id="4795"/>
    <lineage>
        <taxon>Eukaryota</taxon>
        <taxon>Sar</taxon>
        <taxon>Stramenopiles</taxon>
        <taxon>Oomycota</taxon>
        <taxon>Peronosporomycetes</taxon>
        <taxon>Peronosporales</taxon>
        <taxon>Peronosporaceae</taxon>
        <taxon>Phytophthora</taxon>
    </lineage>
</organism>
<evidence type="ECO:0000313" key="2">
    <source>
        <dbReference type="Proteomes" id="UP000198211"/>
    </source>
</evidence>
<sequence>MSATPPLPGLEVASATFFHRECSHEQLFHSEYKRSNRTKGLKILRCFPHCCPEHIDRSYCGTSLSVRVELDGTSPSSPPRDPPPSEIMALFARFEAVNDGQWVAGTLDRPSRLVTTIRKPGAPSDDHKPLVFHLNGKPFSRWYYDWESGANKAQRLTKHVLKAYIVERCAIDKDGNFTAFTGRQAHTHLYRVLRVTTSPEFTVISSAGFSPTLEDKLRWEYTNPSTVSVSRDIALLYAFLCWTPVSAYASYLHHLLRALVHASHWFYSAETRKWVNTFFRQYARSVLDKHAMRACFVLFVQKLQDRLDSQVFESTELRTLANAAEEVIAAVYSYSYFHARRPHVRQILSGQDFAGWNAFVAQMRETYIGLSTCHGIPHSMISSYTSLNFDRVHPPRNYIENAWNAEWLLEINEAEWKFTEQNLRGEEVLTESRNNDVKSVISLLNVFELMSQMVRLEMAIDVEKCSLHVRSTQGVANALDCMRVVLDGKERIFSQLPNGVASAINPGSHGNYIGEMRVERSDRLAAYLQIFIWSAPENGPSFNLRLRIECWRSRQLCISGDVLVTSTLDTFTPEQASSLGEMSLRDKREAVANTYANQHLHEATTNGNSAAANAWMELGRFRLNYTKV</sequence>
<proteinExistence type="predicted"/>
<comment type="caution">
    <text evidence="1">The sequence shown here is derived from an EMBL/GenBank/DDBJ whole genome shotgun (WGS) entry which is preliminary data.</text>
</comment>
<dbReference type="Proteomes" id="UP000198211">
    <property type="component" value="Unassembled WGS sequence"/>
</dbReference>
<protein>
    <submittedName>
        <fullName evidence="1">Uncharacterized protein</fullName>
    </submittedName>
</protein>
<evidence type="ECO:0000313" key="1">
    <source>
        <dbReference type="EMBL" id="OWZ12006.1"/>
    </source>
</evidence>
<gene>
    <name evidence="1" type="ORF">PHMEG_00014897</name>
</gene>
<keyword evidence="2" id="KW-1185">Reference proteome</keyword>